<dbReference type="InterPro" id="IPR018338">
    <property type="entry name" value="Carbonic_anhydrase_a-class_CS"/>
</dbReference>
<dbReference type="SMART" id="SM01057">
    <property type="entry name" value="Carb_anhydrase"/>
    <property type="match status" value="1"/>
</dbReference>
<gene>
    <name evidence="10" type="ORF">EDS130_LOCUS12065</name>
    <name evidence="11" type="ORF">XAT740_LOCUS20476</name>
</gene>
<comment type="function">
    <text evidence="1 8">Reversible hydration of carbon dioxide.</text>
</comment>
<name>A0A814S249_ADIRI</name>
<dbReference type="GO" id="GO:0004089">
    <property type="term" value="F:carbonate dehydratase activity"/>
    <property type="evidence" value="ECO:0007669"/>
    <property type="project" value="UniProtKB-UniRule"/>
</dbReference>
<dbReference type="InterPro" id="IPR036398">
    <property type="entry name" value="CA_dom_sf"/>
</dbReference>
<dbReference type="InterPro" id="IPR023561">
    <property type="entry name" value="Carbonic_anhydrase_a-class"/>
</dbReference>
<evidence type="ECO:0000313" key="12">
    <source>
        <dbReference type="Proteomes" id="UP000663828"/>
    </source>
</evidence>
<dbReference type="EC" id="4.2.1.1" evidence="3 8"/>
<dbReference type="PROSITE" id="PS00162">
    <property type="entry name" value="ALPHA_CA_1"/>
    <property type="match status" value="1"/>
</dbReference>
<evidence type="ECO:0000313" key="10">
    <source>
        <dbReference type="EMBL" id="CAF0945747.1"/>
    </source>
</evidence>
<dbReference type="Pfam" id="PF00194">
    <property type="entry name" value="Carb_anhydrase"/>
    <property type="match status" value="1"/>
</dbReference>
<evidence type="ECO:0000256" key="3">
    <source>
        <dbReference type="ARBA" id="ARBA00012925"/>
    </source>
</evidence>
<evidence type="ECO:0000256" key="6">
    <source>
        <dbReference type="ARBA" id="ARBA00023239"/>
    </source>
</evidence>
<comment type="caution">
    <text evidence="11">The sequence shown here is derived from an EMBL/GenBank/DDBJ whole genome shotgun (WGS) entry which is preliminary data.</text>
</comment>
<keyword evidence="12" id="KW-1185">Reference proteome</keyword>
<dbReference type="PANTHER" id="PTHR18952:SF265">
    <property type="entry name" value="CARBONIC ANHYDRASE"/>
    <property type="match status" value="1"/>
</dbReference>
<accession>A0A814S249</accession>
<dbReference type="CDD" id="cd00326">
    <property type="entry name" value="alpha_CA"/>
    <property type="match status" value="1"/>
</dbReference>
<dbReference type="SUPFAM" id="SSF51069">
    <property type="entry name" value="Carbonic anhydrase"/>
    <property type="match status" value="1"/>
</dbReference>
<feature type="signal peptide" evidence="8">
    <location>
        <begin position="1"/>
        <end position="16"/>
    </location>
</feature>
<evidence type="ECO:0000313" key="11">
    <source>
        <dbReference type="EMBL" id="CAF1142041.1"/>
    </source>
</evidence>
<protein>
    <recommendedName>
        <fullName evidence="3 8">Carbonic anhydrase</fullName>
        <ecNumber evidence="3 8">4.2.1.1</ecNumber>
    </recommendedName>
</protein>
<comment type="catalytic activity">
    <reaction evidence="7 8">
        <text>hydrogencarbonate + H(+) = CO2 + H2O</text>
        <dbReference type="Rhea" id="RHEA:10748"/>
        <dbReference type="ChEBI" id="CHEBI:15377"/>
        <dbReference type="ChEBI" id="CHEBI:15378"/>
        <dbReference type="ChEBI" id="CHEBI:16526"/>
        <dbReference type="ChEBI" id="CHEBI:17544"/>
        <dbReference type="EC" id="4.2.1.1"/>
    </reaction>
</comment>
<dbReference type="GO" id="GO:0008270">
    <property type="term" value="F:zinc ion binding"/>
    <property type="evidence" value="ECO:0007669"/>
    <property type="project" value="UniProtKB-UniRule"/>
</dbReference>
<evidence type="ECO:0000256" key="4">
    <source>
        <dbReference type="ARBA" id="ARBA00022723"/>
    </source>
</evidence>
<comment type="cofactor">
    <cofactor evidence="8">
        <name>Zn(2+)</name>
        <dbReference type="ChEBI" id="CHEBI:29105"/>
    </cofactor>
</comment>
<evidence type="ECO:0000259" key="9">
    <source>
        <dbReference type="PROSITE" id="PS51144"/>
    </source>
</evidence>
<dbReference type="Proteomes" id="UP000663852">
    <property type="component" value="Unassembled WGS sequence"/>
</dbReference>
<dbReference type="OrthoDB" id="429145at2759"/>
<evidence type="ECO:0000256" key="7">
    <source>
        <dbReference type="ARBA" id="ARBA00048348"/>
    </source>
</evidence>
<reference evidence="11" key="1">
    <citation type="submission" date="2021-02" db="EMBL/GenBank/DDBJ databases">
        <authorList>
            <person name="Nowell W R."/>
        </authorList>
    </citation>
    <scope>NUCLEOTIDE SEQUENCE</scope>
</reference>
<dbReference type="AlphaFoldDB" id="A0A814S249"/>
<evidence type="ECO:0000256" key="5">
    <source>
        <dbReference type="ARBA" id="ARBA00022833"/>
    </source>
</evidence>
<dbReference type="EMBL" id="CAJNOJ010000045">
    <property type="protein sequence ID" value="CAF0945747.1"/>
    <property type="molecule type" value="Genomic_DNA"/>
</dbReference>
<evidence type="ECO:0000256" key="1">
    <source>
        <dbReference type="ARBA" id="ARBA00002904"/>
    </source>
</evidence>
<evidence type="ECO:0000256" key="2">
    <source>
        <dbReference type="ARBA" id="ARBA00010718"/>
    </source>
</evidence>
<keyword evidence="8" id="KW-0732">Signal</keyword>
<comment type="similarity">
    <text evidence="2 8">Belongs to the alpha-carbonic anhydrase family.</text>
</comment>
<keyword evidence="6 8" id="KW-0456">Lyase</keyword>
<dbReference type="EMBL" id="CAJNOR010001432">
    <property type="protein sequence ID" value="CAF1142041.1"/>
    <property type="molecule type" value="Genomic_DNA"/>
</dbReference>
<dbReference type="Proteomes" id="UP000663828">
    <property type="component" value="Unassembled WGS sequence"/>
</dbReference>
<evidence type="ECO:0000256" key="8">
    <source>
        <dbReference type="RuleBase" id="RU367011"/>
    </source>
</evidence>
<feature type="domain" description="Alpha-carbonic anhydrase" evidence="9">
    <location>
        <begin position="23"/>
        <end position="263"/>
    </location>
</feature>
<feature type="chain" id="PRO_5035953119" description="Carbonic anhydrase" evidence="8">
    <location>
        <begin position="17"/>
        <end position="302"/>
    </location>
</feature>
<dbReference type="PANTHER" id="PTHR18952">
    <property type="entry name" value="CARBONIC ANHYDRASE"/>
    <property type="match status" value="1"/>
</dbReference>
<keyword evidence="5 8" id="KW-0862">Zinc</keyword>
<dbReference type="InterPro" id="IPR001148">
    <property type="entry name" value="CA_dom"/>
</dbReference>
<dbReference type="Gene3D" id="3.10.200.10">
    <property type="entry name" value="Alpha carbonic anhydrase"/>
    <property type="match status" value="1"/>
</dbReference>
<sequence>MLRLLLFSLLSYSTLGELRSSTPHWDYQRHGPDAWPHVFDACEGDAQSPIDIRTSHVKYDSHLAPLLINSYTTNNTISVWNFTHNGHTIIAYPSPLSRLSISGASLREVYYLVNVHFHWGYHPYHGSEHTIDSTKFPLEVHFVHEARSPNTYAVLSVLFTLQRHDNEQLNDLLSIVNQTINASVWIEYRFDVSRLLPTTSTKHFFLYNGSFTVPPCTEGITWIVLAKHVPISVDQLEIFSGNSVPSNFRSPQKLSSRTILADFEPEPYEVESSHGTPHSTANHAQISMFSLSIIIVSFLTNY</sequence>
<dbReference type="PROSITE" id="PS51144">
    <property type="entry name" value="ALPHA_CA_2"/>
    <property type="match status" value="1"/>
</dbReference>
<organism evidence="11 12">
    <name type="scientific">Adineta ricciae</name>
    <name type="common">Rotifer</name>
    <dbReference type="NCBI Taxonomy" id="249248"/>
    <lineage>
        <taxon>Eukaryota</taxon>
        <taxon>Metazoa</taxon>
        <taxon>Spiralia</taxon>
        <taxon>Gnathifera</taxon>
        <taxon>Rotifera</taxon>
        <taxon>Eurotatoria</taxon>
        <taxon>Bdelloidea</taxon>
        <taxon>Adinetida</taxon>
        <taxon>Adinetidae</taxon>
        <taxon>Adineta</taxon>
    </lineage>
</organism>
<proteinExistence type="inferred from homology"/>
<keyword evidence="4 8" id="KW-0479">Metal-binding</keyword>